<organism evidence="1 2">
    <name type="scientific">Archangium violaceum Cb vi76</name>
    <dbReference type="NCBI Taxonomy" id="1406225"/>
    <lineage>
        <taxon>Bacteria</taxon>
        <taxon>Pseudomonadati</taxon>
        <taxon>Myxococcota</taxon>
        <taxon>Myxococcia</taxon>
        <taxon>Myxococcales</taxon>
        <taxon>Cystobacterineae</taxon>
        <taxon>Archangiaceae</taxon>
        <taxon>Archangium</taxon>
    </lineage>
</organism>
<dbReference type="RefSeq" id="WP_043403864.1">
    <property type="nucleotide sequence ID" value="NZ_JPMI01000232.1"/>
</dbReference>
<dbReference type="Proteomes" id="UP000028547">
    <property type="component" value="Unassembled WGS sequence"/>
</dbReference>
<dbReference type="AlphaFoldDB" id="A0A084SN00"/>
<sequence length="395" mass="43469">MPPPEKKPRAPQDTLPPRLKTLLEELTHRALASRLERVYRAAALAIDRLGHLNIVKYEPTTLEETEGADLSLWETMAPAIRDTVMDVNALVSAIHEAFPSSVEAARDGAWEPPPAGVDERLSREVEVVLGACAGRLSRRVADLGQRVRRPEVVSDRWALMAELQSFRADFRAQMGDLVYLTAAAFADVRREDVVPGYQGQVAAAAALRGGVAELRRSLQSRLEKAATAPPREGPGLARRLEEMLAAFAGMNTSLTMKTRDKRLVVEVRERLRALASLPEVPAEELRTLVEPFLGELGRVGAELTQRTLTAHDRAVWAACGARLEQAAMHLFLGSPGAERVIREAVDVSGALYGRAPVFDAFLRKARLGLEQSVEEAELRETLEVFRERLAALPFT</sequence>
<proteinExistence type="predicted"/>
<evidence type="ECO:0000313" key="1">
    <source>
        <dbReference type="EMBL" id="KFA89835.1"/>
    </source>
</evidence>
<name>A0A084SN00_9BACT</name>
<protein>
    <submittedName>
        <fullName evidence="1">Uncharacterized protein</fullName>
    </submittedName>
</protein>
<evidence type="ECO:0000313" key="2">
    <source>
        <dbReference type="Proteomes" id="UP000028547"/>
    </source>
</evidence>
<gene>
    <name evidence="1" type="ORF">Q664_32350</name>
</gene>
<comment type="caution">
    <text evidence="1">The sequence shown here is derived from an EMBL/GenBank/DDBJ whole genome shotgun (WGS) entry which is preliminary data.</text>
</comment>
<reference evidence="1 2" key="1">
    <citation type="submission" date="2014-07" db="EMBL/GenBank/DDBJ databases">
        <title>Draft Genome Sequence of Gephyronic Acid Producer, Cystobacter violaceus Strain Cb vi76.</title>
        <authorList>
            <person name="Stevens D.C."/>
            <person name="Young J."/>
            <person name="Carmichael R."/>
            <person name="Tan J."/>
            <person name="Taylor R.E."/>
        </authorList>
    </citation>
    <scope>NUCLEOTIDE SEQUENCE [LARGE SCALE GENOMIC DNA]</scope>
    <source>
        <strain evidence="1 2">Cb vi76</strain>
    </source>
</reference>
<accession>A0A084SN00</accession>
<dbReference type="EMBL" id="JPMI01000232">
    <property type="protein sequence ID" value="KFA89835.1"/>
    <property type="molecule type" value="Genomic_DNA"/>
</dbReference>